<protein>
    <recommendedName>
        <fullName evidence="3">Phage protein</fullName>
    </recommendedName>
</protein>
<dbReference type="GeneID" id="8745916"/>
<dbReference type="EMBL" id="CP001866">
    <property type="protein sequence ID" value="ADB63996.1"/>
    <property type="molecule type" value="Genomic_DNA"/>
</dbReference>
<dbReference type="HOGENOM" id="CLU_2243782_0_0_2"/>
<geneLocation type="plasmid" evidence="1 2">
    <name>pHTUR06</name>
</geneLocation>
<sequence>MTLETSNPDEVDELLEEQNKLSNDIDRELKRYIDENPVFRREFELFDEPGFDRPYIQSVAFNRWTNNPDQAISTEWQAAVIYGYKQALNDIVSELPTHLEESGE</sequence>
<evidence type="ECO:0000313" key="2">
    <source>
        <dbReference type="Proteomes" id="UP000001903"/>
    </source>
</evidence>
<reference evidence="1 2" key="1">
    <citation type="journal article" date="2010" name="Stand. Genomic Sci.">
        <title>Complete genome sequence of Haloterrigena turkmenica type strain (4k).</title>
        <authorList>
            <person name="Saunders E."/>
            <person name="Tindall B.J."/>
            <person name="Fahnrich R."/>
            <person name="Lapidus A."/>
            <person name="Copeland A."/>
            <person name="Del Rio T.G."/>
            <person name="Lucas S."/>
            <person name="Chen F."/>
            <person name="Tice H."/>
            <person name="Cheng J.F."/>
            <person name="Han C."/>
            <person name="Detter J.C."/>
            <person name="Bruce D."/>
            <person name="Goodwin L."/>
            <person name="Chain P."/>
            <person name="Pitluck S."/>
            <person name="Pati A."/>
            <person name="Ivanova N."/>
            <person name="Mavromatis K."/>
            <person name="Chen A."/>
            <person name="Palaniappan K."/>
            <person name="Land M."/>
            <person name="Hauser L."/>
            <person name="Chang Y.J."/>
            <person name="Jeffries C.D."/>
            <person name="Brettin T."/>
            <person name="Rohde M."/>
            <person name="Goker M."/>
            <person name="Bristow J."/>
            <person name="Eisen J.A."/>
            <person name="Markowitz V."/>
            <person name="Hugenholtz P."/>
            <person name="Klenk H.P."/>
            <person name="Kyrpides N.C."/>
        </authorList>
    </citation>
    <scope>NUCLEOTIDE SEQUENCE [LARGE SCALE GENOMIC DNA]</scope>
    <source>
        <strain evidence="2">ATCC 51198 / DSM 5511 / JCM 9101 / NCIMB 13204 / VKM B-1734 / 4k</strain>
    </source>
</reference>
<accession>D2S3P9</accession>
<proteinExistence type="predicted"/>
<dbReference type="RefSeq" id="WP_012946235.1">
    <property type="nucleotide sequence ID" value="NC_013749.1"/>
</dbReference>
<organism evidence="1 2">
    <name type="scientific">Haloterrigena turkmenica (strain ATCC 51198 / DSM 5511 / JCM 9101 / NCIMB 13204 / VKM B-1734 / 4k)</name>
    <name type="common">Halococcus turkmenicus</name>
    <dbReference type="NCBI Taxonomy" id="543526"/>
    <lineage>
        <taxon>Archaea</taxon>
        <taxon>Methanobacteriati</taxon>
        <taxon>Methanobacteriota</taxon>
        <taxon>Stenosarchaea group</taxon>
        <taxon>Halobacteria</taxon>
        <taxon>Halobacteriales</taxon>
        <taxon>Natrialbaceae</taxon>
        <taxon>Haloterrigena</taxon>
    </lineage>
</organism>
<evidence type="ECO:0008006" key="3">
    <source>
        <dbReference type="Google" id="ProtNLM"/>
    </source>
</evidence>
<evidence type="ECO:0000313" key="1">
    <source>
        <dbReference type="EMBL" id="ADB63996.1"/>
    </source>
</evidence>
<keyword evidence="2" id="KW-1185">Reference proteome</keyword>
<dbReference type="AlphaFoldDB" id="D2S3P9"/>
<dbReference type="Proteomes" id="UP000001903">
    <property type="component" value="Plasmid pHTUR06"/>
</dbReference>
<gene>
    <name evidence="1" type="ordered locus">Htur_5268</name>
</gene>
<dbReference type="KEGG" id="htu:Htur_5268"/>
<name>D2S3P9_HALTV</name>
<keyword evidence="1" id="KW-0614">Plasmid</keyword>